<protein>
    <submittedName>
        <fullName evidence="1">Uncharacterized protein</fullName>
    </submittedName>
</protein>
<name>A0A4P9YCS5_ROZAC</name>
<dbReference type="EMBL" id="ML007234">
    <property type="protein sequence ID" value="RKP15970.1"/>
    <property type="molecule type" value="Genomic_DNA"/>
</dbReference>
<proteinExistence type="predicted"/>
<accession>A0A4P9YCS5</accession>
<evidence type="ECO:0000313" key="2">
    <source>
        <dbReference type="Proteomes" id="UP000281549"/>
    </source>
</evidence>
<dbReference type="Proteomes" id="UP000281549">
    <property type="component" value="Unassembled WGS sequence"/>
</dbReference>
<sequence>LPVEFWNEIVAAVLQNRNPSKAVLESNIVGKNTLNDELKYVEVEFGNVKERYESNNNRNEVVNNNIDNELRSDAEYEDSINYYITYEYDSCDNISQASINFCNIDHDEIQINIKQRMARSMAMELETNI</sequence>
<feature type="non-terminal residue" evidence="1">
    <location>
        <position position="1"/>
    </location>
</feature>
<reference evidence="2" key="1">
    <citation type="journal article" date="2018" name="Nat. Microbiol.">
        <title>Leveraging single-cell genomics to expand the fungal tree of life.</title>
        <authorList>
            <person name="Ahrendt S.R."/>
            <person name="Quandt C.A."/>
            <person name="Ciobanu D."/>
            <person name="Clum A."/>
            <person name="Salamov A."/>
            <person name="Andreopoulos B."/>
            <person name="Cheng J.F."/>
            <person name="Woyke T."/>
            <person name="Pelin A."/>
            <person name="Henrissat B."/>
            <person name="Reynolds N.K."/>
            <person name="Benny G.L."/>
            <person name="Smith M.E."/>
            <person name="James T.Y."/>
            <person name="Grigoriev I.V."/>
        </authorList>
    </citation>
    <scope>NUCLEOTIDE SEQUENCE [LARGE SCALE GENOMIC DNA]</scope>
    <source>
        <strain evidence="2">CSF55</strain>
    </source>
</reference>
<evidence type="ECO:0000313" key="1">
    <source>
        <dbReference type="EMBL" id="RKP15970.1"/>
    </source>
</evidence>
<gene>
    <name evidence="1" type="ORF">ROZALSC1DRAFT_25819</name>
</gene>
<dbReference type="AlphaFoldDB" id="A0A4P9YCS5"/>
<organism evidence="1 2">
    <name type="scientific">Rozella allomycis (strain CSF55)</name>
    <dbReference type="NCBI Taxonomy" id="988480"/>
    <lineage>
        <taxon>Eukaryota</taxon>
        <taxon>Fungi</taxon>
        <taxon>Fungi incertae sedis</taxon>
        <taxon>Cryptomycota</taxon>
        <taxon>Cryptomycota incertae sedis</taxon>
        <taxon>Rozella</taxon>
    </lineage>
</organism>